<keyword evidence="8" id="KW-1185">Reference proteome</keyword>
<proteinExistence type="predicted"/>
<gene>
    <name evidence="7" type="ORF">ACFFHW_03905</name>
</gene>
<dbReference type="InterPro" id="IPR001123">
    <property type="entry name" value="LeuE-type"/>
</dbReference>
<evidence type="ECO:0000256" key="1">
    <source>
        <dbReference type="ARBA" id="ARBA00004651"/>
    </source>
</evidence>
<dbReference type="PANTHER" id="PTHR30086:SF20">
    <property type="entry name" value="ARGININE EXPORTER PROTEIN ARGO-RELATED"/>
    <property type="match status" value="1"/>
</dbReference>
<feature type="transmembrane region" description="Helical" evidence="6">
    <location>
        <begin position="114"/>
        <end position="135"/>
    </location>
</feature>
<evidence type="ECO:0000313" key="8">
    <source>
        <dbReference type="Proteomes" id="UP001589814"/>
    </source>
</evidence>
<comment type="subcellular location">
    <subcellularLocation>
        <location evidence="1">Cell membrane</location>
        <topology evidence="1">Multi-pass membrane protein</topology>
    </subcellularLocation>
</comment>
<organism evidence="7 8">
    <name type="scientific">Kushneria aurantia</name>
    <dbReference type="NCBI Taxonomy" id="504092"/>
    <lineage>
        <taxon>Bacteria</taxon>
        <taxon>Pseudomonadati</taxon>
        <taxon>Pseudomonadota</taxon>
        <taxon>Gammaproteobacteria</taxon>
        <taxon>Oceanospirillales</taxon>
        <taxon>Halomonadaceae</taxon>
        <taxon>Kushneria</taxon>
    </lineage>
</organism>
<dbReference type="Proteomes" id="UP001589814">
    <property type="component" value="Unassembled WGS sequence"/>
</dbReference>
<keyword evidence="4 6" id="KW-1133">Transmembrane helix</keyword>
<evidence type="ECO:0000256" key="2">
    <source>
        <dbReference type="ARBA" id="ARBA00022475"/>
    </source>
</evidence>
<reference evidence="7 8" key="1">
    <citation type="submission" date="2024-09" db="EMBL/GenBank/DDBJ databases">
        <authorList>
            <person name="Sun Q."/>
            <person name="Mori K."/>
        </authorList>
    </citation>
    <scope>NUCLEOTIDE SEQUENCE [LARGE SCALE GENOMIC DNA]</scope>
    <source>
        <strain evidence="7 8">CCM 7415</strain>
    </source>
</reference>
<sequence length="200" mass="21570">MLSSGWLLSVILFAISATGTPGPNNVMLTASGARYGYRRTLPHIFGILLGGLVLFTALALGLGVLFERYPAVQNILKVAGALYLLYLAWKIASAPPPQLEHQGDAKPLTLWQAALFQFVNPKVWVMGLALMAGFLPSEGSPLLNALMLAFLIELVAFPCISMWAGFGTVIARFLETPRAWRIFNVVMGSMTAACVLFIVG</sequence>
<dbReference type="RefSeq" id="WP_019949999.1">
    <property type="nucleotide sequence ID" value="NZ_JBHLVX010000013.1"/>
</dbReference>
<feature type="transmembrane region" description="Helical" evidence="6">
    <location>
        <begin position="178"/>
        <end position="199"/>
    </location>
</feature>
<accession>A0ABV6G0H4</accession>
<evidence type="ECO:0000313" key="7">
    <source>
        <dbReference type="EMBL" id="MFC0267154.1"/>
    </source>
</evidence>
<feature type="transmembrane region" description="Helical" evidence="6">
    <location>
        <begin position="142"/>
        <end position="166"/>
    </location>
</feature>
<protein>
    <submittedName>
        <fullName evidence="7">LysE family translocator</fullName>
    </submittedName>
</protein>
<evidence type="ECO:0000256" key="5">
    <source>
        <dbReference type="ARBA" id="ARBA00023136"/>
    </source>
</evidence>
<name>A0ABV6G0H4_9GAMM</name>
<feature type="transmembrane region" description="Helical" evidence="6">
    <location>
        <begin position="43"/>
        <end position="66"/>
    </location>
</feature>
<evidence type="ECO:0000256" key="6">
    <source>
        <dbReference type="SAM" id="Phobius"/>
    </source>
</evidence>
<dbReference type="Pfam" id="PF01810">
    <property type="entry name" value="LysE"/>
    <property type="match status" value="1"/>
</dbReference>
<dbReference type="PANTHER" id="PTHR30086">
    <property type="entry name" value="ARGININE EXPORTER PROTEIN ARGO"/>
    <property type="match status" value="1"/>
</dbReference>
<keyword evidence="5 6" id="KW-0472">Membrane</keyword>
<evidence type="ECO:0000256" key="4">
    <source>
        <dbReference type="ARBA" id="ARBA00022989"/>
    </source>
</evidence>
<comment type="caution">
    <text evidence="7">The sequence shown here is derived from an EMBL/GenBank/DDBJ whole genome shotgun (WGS) entry which is preliminary data.</text>
</comment>
<dbReference type="EMBL" id="JBHLVX010000013">
    <property type="protein sequence ID" value="MFC0267154.1"/>
    <property type="molecule type" value="Genomic_DNA"/>
</dbReference>
<evidence type="ECO:0000256" key="3">
    <source>
        <dbReference type="ARBA" id="ARBA00022692"/>
    </source>
</evidence>
<keyword evidence="3 6" id="KW-0812">Transmembrane</keyword>
<keyword evidence="2" id="KW-1003">Cell membrane</keyword>